<evidence type="ECO:0000313" key="3">
    <source>
        <dbReference type="Proteomes" id="UP000269335"/>
    </source>
</evidence>
<feature type="compositionally biased region" description="Basic and acidic residues" evidence="1">
    <location>
        <begin position="1"/>
        <end position="16"/>
    </location>
</feature>
<organism evidence="2 3">
    <name type="scientific">Pseudomonas cannabina</name>
    <dbReference type="NCBI Taxonomy" id="86840"/>
    <lineage>
        <taxon>Bacteria</taxon>
        <taxon>Pseudomonadati</taxon>
        <taxon>Pseudomonadota</taxon>
        <taxon>Gammaproteobacteria</taxon>
        <taxon>Pseudomonadales</taxon>
        <taxon>Pseudomonadaceae</taxon>
        <taxon>Pseudomonas</taxon>
    </lineage>
</organism>
<evidence type="ECO:0000313" key="2">
    <source>
        <dbReference type="EMBL" id="RMN84296.1"/>
    </source>
</evidence>
<sequence>MNSKPIEARTSSDEQPAKQWINARPSSVLDTLKEGDLSKCAGHFAMWRFLPDGLTPSSL</sequence>
<proteinExistence type="predicted"/>
<accession>A0AB37QDY5</accession>
<dbReference type="EMBL" id="RBPH01000046">
    <property type="protein sequence ID" value="RMN84296.1"/>
    <property type="molecule type" value="Genomic_DNA"/>
</dbReference>
<comment type="caution">
    <text evidence="2">The sequence shown here is derived from an EMBL/GenBank/DDBJ whole genome shotgun (WGS) entry which is preliminary data.</text>
</comment>
<feature type="region of interest" description="Disordered" evidence="1">
    <location>
        <begin position="1"/>
        <end position="22"/>
    </location>
</feature>
<evidence type="ECO:0000256" key="1">
    <source>
        <dbReference type="SAM" id="MobiDB-lite"/>
    </source>
</evidence>
<dbReference type="Proteomes" id="UP000269335">
    <property type="component" value="Unassembled WGS sequence"/>
</dbReference>
<dbReference type="AlphaFoldDB" id="A0AB37QDY5"/>
<name>A0AB37QDY5_PSECA</name>
<protein>
    <submittedName>
        <fullName evidence="2">Uncharacterized protein</fullName>
    </submittedName>
</protein>
<gene>
    <name evidence="2" type="ORF">ALQ53_103849</name>
</gene>
<reference evidence="2 3" key="1">
    <citation type="submission" date="2018-08" db="EMBL/GenBank/DDBJ databases">
        <title>Recombination of ecologically and evolutionarily significant loci maintains genetic cohesion in the Pseudomonas syringae species complex.</title>
        <authorList>
            <person name="Dillon M."/>
            <person name="Thakur S."/>
            <person name="Almeida R.N.D."/>
            <person name="Weir B.S."/>
            <person name="Guttman D.S."/>
        </authorList>
    </citation>
    <scope>NUCLEOTIDE SEQUENCE [LARGE SCALE GENOMIC DNA]</scope>
    <source>
        <strain evidence="2 3">ICMP 15201</strain>
    </source>
</reference>